<protein>
    <submittedName>
        <fullName evidence="3">SseB protein N-terminal domain-containing protein</fullName>
    </submittedName>
</protein>
<evidence type="ECO:0000313" key="3">
    <source>
        <dbReference type="EMBL" id="SMX67351.1"/>
    </source>
</evidence>
<name>A0A2H1HWQ5_BRELN</name>
<feature type="region of interest" description="Disordered" evidence="1">
    <location>
        <begin position="1"/>
        <end position="58"/>
    </location>
</feature>
<reference evidence="3 4" key="1">
    <citation type="submission" date="2017-03" db="EMBL/GenBank/DDBJ databases">
        <authorList>
            <person name="Afonso C.L."/>
            <person name="Miller P.J."/>
            <person name="Scott M.A."/>
            <person name="Spackman E."/>
            <person name="Goraichik I."/>
            <person name="Dimitrov K.M."/>
            <person name="Suarez D.L."/>
            <person name="Swayne D.E."/>
        </authorList>
    </citation>
    <scope>NUCLEOTIDE SEQUENCE [LARGE SCALE GENOMIC DNA]</scope>
    <source>
        <strain evidence="3 4">ATCC 9172</strain>
    </source>
</reference>
<dbReference type="EMBL" id="FXYY01000002">
    <property type="protein sequence ID" value="SMX67351.1"/>
    <property type="molecule type" value="Genomic_DNA"/>
</dbReference>
<sequence>MSTHSHEPRRPDEPGHSPEPHEPRSAASADQAGDAQAPTDSAGQAWAGRDLKPNPFSGDTGLADAALLEAMTQVAQAPLDPAAHQQVVRALSGTRLYAPIVPMALDQEVGENGLMADNSSEMAMVRLQAEDGRECTPGFSGIPPLTAWHSDARPVPIESERLVLGAIEAESQLVVLDPGAESSFLLRRPAMFAFVQSQPWTPSWADAEVAGRLRAIAESFPWLARIGVSPGSNSVHLGGPELGITLGVESEVAPEEVRRFQEAVAGDEDLVAKIDSLAIRLVEV</sequence>
<accession>A0A2H1HWQ5</accession>
<dbReference type="Proteomes" id="UP000234641">
    <property type="component" value="Unassembled WGS sequence"/>
</dbReference>
<dbReference type="AlphaFoldDB" id="A0A2H1HWQ5"/>
<evidence type="ECO:0000256" key="1">
    <source>
        <dbReference type="SAM" id="MobiDB-lite"/>
    </source>
</evidence>
<feature type="compositionally biased region" description="Basic and acidic residues" evidence="1">
    <location>
        <begin position="1"/>
        <end position="24"/>
    </location>
</feature>
<dbReference type="Pfam" id="PF07179">
    <property type="entry name" value="SseB"/>
    <property type="match status" value="1"/>
</dbReference>
<feature type="domain" description="SseB protein N-terminal" evidence="2">
    <location>
        <begin position="68"/>
        <end position="190"/>
    </location>
</feature>
<evidence type="ECO:0000313" key="4">
    <source>
        <dbReference type="Proteomes" id="UP000234641"/>
    </source>
</evidence>
<proteinExistence type="predicted"/>
<feature type="compositionally biased region" description="Low complexity" evidence="1">
    <location>
        <begin position="25"/>
        <end position="37"/>
    </location>
</feature>
<evidence type="ECO:0000259" key="2">
    <source>
        <dbReference type="Pfam" id="PF07179"/>
    </source>
</evidence>
<gene>
    <name evidence="3" type="ORF">BLIN9172_00560</name>
</gene>
<dbReference type="InterPro" id="IPR009839">
    <property type="entry name" value="SseB_N"/>
</dbReference>
<organism evidence="3 4">
    <name type="scientific">Brevibacterium linens ATCC 9172</name>
    <dbReference type="NCBI Taxonomy" id="1255617"/>
    <lineage>
        <taxon>Bacteria</taxon>
        <taxon>Bacillati</taxon>
        <taxon>Actinomycetota</taxon>
        <taxon>Actinomycetes</taxon>
        <taxon>Micrococcales</taxon>
        <taxon>Brevibacteriaceae</taxon>
        <taxon>Brevibacterium</taxon>
    </lineage>
</organism>